<evidence type="ECO:0000259" key="2">
    <source>
        <dbReference type="PROSITE" id="PS51379"/>
    </source>
</evidence>
<dbReference type="Proteomes" id="UP000003340">
    <property type="component" value="Unassembled WGS sequence"/>
</dbReference>
<dbReference type="STRING" id="537013.CLOSTMETH_00505"/>
<keyword evidence="1" id="KW-0472">Membrane</keyword>
<dbReference type="HOGENOM" id="CLU_129146_1_1_9"/>
<feature type="transmembrane region" description="Helical" evidence="1">
    <location>
        <begin position="9"/>
        <end position="30"/>
    </location>
</feature>
<dbReference type="PROSITE" id="PS51379">
    <property type="entry name" value="4FE4S_FER_2"/>
    <property type="match status" value="1"/>
</dbReference>
<gene>
    <name evidence="3" type="ORF">CLOSTMETH_00505</name>
</gene>
<dbReference type="InterPro" id="IPR009589">
    <property type="entry name" value="PH_YyaB-like"/>
</dbReference>
<accession>C0E9K6</accession>
<keyword evidence="4" id="KW-1185">Reference proteome</keyword>
<dbReference type="eggNOG" id="ENOG5033ADT">
    <property type="taxonomic scope" value="Bacteria"/>
</dbReference>
<sequence>MKFKTKIDWWVHLIVWCFVFETGNLTWQVIQEASPGLLFCTLIFWAFLVLMVLPIYLGTHYDIRDDYLCISCGLCVKLRVPYGCMCKLAPCRNPGISCALSLDRLVLVFRDPQGNLHKVLLSPKEKEEFIKQINLKNPHIKTNCGDSEDGPLAAKKKCNQQT</sequence>
<comment type="caution">
    <text evidence="3">The sequence shown here is derived from an EMBL/GenBank/DDBJ whole genome shotgun (WGS) entry which is preliminary data.</text>
</comment>
<evidence type="ECO:0000256" key="1">
    <source>
        <dbReference type="SAM" id="Phobius"/>
    </source>
</evidence>
<organism evidence="3 4">
    <name type="scientific">[Clostridium] methylpentosum DSM 5476</name>
    <dbReference type="NCBI Taxonomy" id="537013"/>
    <lineage>
        <taxon>Bacteria</taxon>
        <taxon>Bacillati</taxon>
        <taxon>Bacillota</taxon>
        <taxon>Clostridia</taxon>
        <taxon>Eubacteriales</taxon>
        <taxon>Oscillospiraceae</taxon>
        <taxon>Oscillospiraceae incertae sedis</taxon>
    </lineage>
</organism>
<dbReference type="GO" id="GO:0030153">
    <property type="term" value="P:bacteriocin immunity"/>
    <property type="evidence" value="ECO:0007669"/>
    <property type="project" value="InterPro"/>
</dbReference>
<name>C0E9K6_9FIRM</name>
<evidence type="ECO:0000313" key="4">
    <source>
        <dbReference type="Proteomes" id="UP000003340"/>
    </source>
</evidence>
<reference evidence="3 4" key="1">
    <citation type="submission" date="2009-01" db="EMBL/GenBank/DDBJ databases">
        <authorList>
            <person name="Fulton L."/>
            <person name="Clifton S."/>
            <person name="Fulton B."/>
            <person name="Xu J."/>
            <person name="Minx P."/>
            <person name="Pepin K.H."/>
            <person name="Johnson M."/>
            <person name="Bhonagiri V."/>
            <person name="Nash W.E."/>
            <person name="Mardis E.R."/>
            <person name="Wilson R.K."/>
        </authorList>
    </citation>
    <scope>NUCLEOTIDE SEQUENCE [LARGE SCALE GENOMIC DNA]</scope>
    <source>
        <strain evidence="3 4">DSM 5476</strain>
    </source>
</reference>
<reference evidence="3 4" key="2">
    <citation type="submission" date="2009-02" db="EMBL/GenBank/DDBJ databases">
        <title>Draft genome sequence of Clostridium methylpentosum (DSM 5476).</title>
        <authorList>
            <person name="Sudarsanam P."/>
            <person name="Ley R."/>
            <person name="Guruge J."/>
            <person name="Turnbaugh P.J."/>
            <person name="Mahowald M."/>
            <person name="Liep D."/>
            <person name="Gordon J."/>
        </authorList>
    </citation>
    <scope>NUCLEOTIDE SEQUENCE [LARGE SCALE GENOMIC DNA]</scope>
    <source>
        <strain evidence="3 4">DSM 5476</strain>
    </source>
</reference>
<keyword evidence="1" id="KW-0812">Transmembrane</keyword>
<evidence type="ECO:0000313" key="3">
    <source>
        <dbReference type="EMBL" id="EEG31771.1"/>
    </source>
</evidence>
<dbReference type="EMBL" id="ACEC01000021">
    <property type="protein sequence ID" value="EEG31771.1"/>
    <property type="molecule type" value="Genomic_DNA"/>
</dbReference>
<keyword evidence="1" id="KW-1133">Transmembrane helix</keyword>
<proteinExistence type="predicted"/>
<dbReference type="Pfam" id="PF06713">
    <property type="entry name" value="bPH_4"/>
    <property type="match status" value="1"/>
</dbReference>
<feature type="domain" description="4Fe-4S ferredoxin-type" evidence="2">
    <location>
        <begin position="59"/>
        <end position="91"/>
    </location>
</feature>
<protein>
    <recommendedName>
        <fullName evidence="2">4Fe-4S ferredoxin-type domain-containing protein</fullName>
    </recommendedName>
</protein>
<dbReference type="AlphaFoldDB" id="C0E9K6"/>
<feature type="transmembrane region" description="Helical" evidence="1">
    <location>
        <begin position="36"/>
        <end position="57"/>
    </location>
</feature>
<dbReference type="InterPro" id="IPR017896">
    <property type="entry name" value="4Fe4S_Fe-S-bd"/>
</dbReference>